<feature type="transmembrane region" description="Helical" evidence="7">
    <location>
        <begin position="850"/>
        <end position="875"/>
    </location>
</feature>
<dbReference type="InterPro" id="IPR002523">
    <property type="entry name" value="MgTranspt_CorA/ZnTranspt_ZntB"/>
</dbReference>
<dbReference type="GO" id="GO:0046873">
    <property type="term" value="F:metal ion transmembrane transporter activity"/>
    <property type="evidence" value="ECO:0007669"/>
    <property type="project" value="InterPro"/>
</dbReference>
<reference evidence="8" key="1">
    <citation type="submission" date="2023-06" db="EMBL/GenBank/DDBJ databases">
        <title>Genome-scale phylogeny and comparative genomics of the fungal order Sordariales.</title>
        <authorList>
            <consortium name="Lawrence Berkeley National Laboratory"/>
            <person name="Hensen N."/>
            <person name="Bonometti L."/>
            <person name="Westerberg I."/>
            <person name="Brannstrom I.O."/>
            <person name="Guillou S."/>
            <person name="Cros-Aarteil S."/>
            <person name="Calhoun S."/>
            <person name="Haridas S."/>
            <person name="Kuo A."/>
            <person name="Mondo S."/>
            <person name="Pangilinan J."/>
            <person name="Riley R."/>
            <person name="Labutti K."/>
            <person name="Andreopoulos B."/>
            <person name="Lipzen A."/>
            <person name="Chen C."/>
            <person name="Yanf M."/>
            <person name="Daum C."/>
            <person name="Ng V."/>
            <person name="Clum A."/>
            <person name="Steindorff A."/>
            <person name="Ohm R."/>
            <person name="Martin F."/>
            <person name="Silar P."/>
            <person name="Natvig D."/>
            <person name="Lalanne C."/>
            <person name="Gautier V."/>
            <person name="Ament-Velasquez S.L."/>
            <person name="Kruys A."/>
            <person name="Hutchinson M.I."/>
            <person name="Powell A.J."/>
            <person name="Barry K."/>
            <person name="Miller A.N."/>
            <person name="Grigoriev I.V."/>
            <person name="Debuchy R."/>
            <person name="Gladieux P."/>
            <person name="Thoren M.H."/>
            <person name="Johannesson H."/>
        </authorList>
    </citation>
    <scope>NUCLEOTIDE SEQUENCE</scope>
    <source>
        <strain evidence="8">SMH2532-1</strain>
    </source>
</reference>
<evidence type="ECO:0000313" key="9">
    <source>
        <dbReference type="Proteomes" id="UP001174936"/>
    </source>
</evidence>
<accession>A0AA39XR43</accession>
<dbReference type="PANTHER" id="PTHR47685:SF1">
    <property type="entry name" value="MAGNESIUM TRANSPORT PROTEIN CORA"/>
    <property type="match status" value="1"/>
</dbReference>
<evidence type="ECO:0000256" key="3">
    <source>
        <dbReference type="ARBA" id="ARBA00022989"/>
    </source>
</evidence>
<organism evidence="8 9">
    <name type="scientific">Cercophora newfieldiana</name>
    <dbReference type="NCBI Taxonomy" id="92897"/>
    <lineage>
        <taxon>Eukaryota</taxon>
        <taxon>Fungi</taxon>
        <taxon>Dikarya</taxon>
        <taxon>Ascomycota</taxon>
        <taxon>Pezizomycotina</taxon>
        <taxon>Sordariomycetes</taxon>
        <taxon>Sordariomycetidae</taxon>
        <taxon>Sordariales</taxon>
        <taxon>Lasiosphaeriaceae</taxon>
        <taxon>Cercophora</taxon>
    </lineage>
</organism>
<dbReference type="Proteomes" id="UP001174936">
    <property type="component" value="Unassembled WGS sequence"/>
</dbReference>
<feature type="transmembrane region" description="Helical" evidence="7">
    <location>
        <begin position="785"/>
        <end position="806"/>
    </location>
</feature>
<evidence type="ECO:0000256" key="4">
    <source>
        <dbReference type="ARBA" id="ARBA00023136"/>
    </source>
</evidence>
<dbReference type="AlphaFoldDB" id="A0AA39XR43"/>
<keyword evidence="3 7" id="KW-1133">Transmembrane helix</keyword>
<evidence type="ECO:0000256" key="6">
    <source>
        <dbReference type="SAM" id="MobiDB-lite"/>
    </source>
</evidence>
<keyword evidence="5" id="KW-0175">Coiled coil</keyword>
<dbReference type="SUPFAM" id="SSF144083">
    <property type="entry name" value="Magnesium transport protein CorA, transmembrane region"/>
    <property type="match status" value="1"/>
</dbReference>
<evidence type="ECO:0000256" key="5">
    <source>
        <dbReference type="SAM" id="Coils"/>
    </source>
</evidence>
<gene>
    <name evidence="8" type="ORF">B0T16DRAFT_227142</name>
</gene>
<feature type="region of interest" description="Disordered" evidence="6">
    <location>
        <begin position="276"/>
        <end position="297"/>
    </location>
</feature>
<dbReference type="EMBL" id="JAULSV010000007">
    <property type="protein sequence ID" value="KAK0638574.1"/>
    <property type="molecule type" value="Genomic_DNA"/>
</dbReference>
<evidence type="ECO:0000256" key="2">
    <source>
        <dbReference type="ARBA" id="ARBA00022692"/>
    </source>
</evidence>
<keyword evidence="2 7" id="KW-0812">Transmembrane</keyword>
<evidence type="ECO:0000313" key="8">
    <source>
        <dbReference type="EMBL" id="KAK0638574.1"/>
    </source>
</evidence>
<feature type="region of interest" description="Disordered" evidence="6">
    <location>
        <begin position="895"/>
        <end position="915"/>
    </location>
</feature>
<name>A0AA39XR43_9PEZI</name>
<dbReference type="InterPro" id="IPR050829">
    <property type="entry name" value="CorA_MIT"/>
</dbReference>
<feature type="region of interest" description="Disordered" evidence="6">
    <location>
        <begin position="159"/>
        <end position="179"/>
    </location>
</feature>
<feature type="coiled-coil region" evidence="5">
    <location>
        <begin position="49"/>
        <end position="79"/>
    </location>
</feature>
<dbReference type="GO" id="GO:0016020">
    <property type="term" value="C:membrane"/>
    <property type="evidence" value="ECO:0007669"/>
    <property type="project" value="UniProtKB-SubCell"/>
</dbReference>
<feature type="transmembrane region" description="Helical" evidence="7">
    <location>
        <begin position="826"/>
        <end position="844"/>
    </location>
</feature>
<evidence type="ECO:0000256" key="7">
    <source>
        <dbReference type="SAM" id="Phobius"/>
    </source>
</evidence>
<dbReference type="Gene3D" id="1.20.58.340">
    <property type="entry name" value="Magnesium transport protein CorA, transmembrane region"/>
    <property type="match status" value="1"/>
</dbReference>
<dbReference type="Pfam" id="PF01544">
    <property type="entry name" value="CorA"/>
    <property type="match status" value="1"/>
</dbReference>
<comment type="caution">
    <text evidence="8">The sequence shown here is derived from an EMBL/GenBank/DDBJ whole genome shotgun (WGS) entry which is preliminary data.</text>
</comment>
<evidence type="ECO:0000256" key="1">
    <source>
        <dbReference type="ARBA" id="ARBA00004141"/>
    </source>
</evidence>
<proteinExistence type="predicted"/>
<dbReference type="PANTHER" id="PTHR47685">
    <property type="entry name" value="MAGNESIUM TRANSPORT PROTEIN CORA"/>
    <property type="match status" value="1"/>
</dbReference>
<keyword evidence="9" id="KW-1185">Reference proteome</keyword>
<dbReference type="InterPro" id="IPR045863">
    <property type="entry name" value="CorA_TM1_TM2"/>
</dbReference>
<sequence>MEQLLQTATCISADDHLPASPGDHILHYFACIDICDRGAYLSPQHPAWQNEAGIERKKLERQNQDLHANAETNADLEAEIKRRVNSKITELATEVLRRYRRIAAIRIAIQKERTNYNPTPIPTTDKDLVECVTEGHARWKGSTEFKNNIDAVRTWRQQRGLHVDHPANGPTSGGDDSEMTALRSWVPTDEEDLIPQYAIDEDVQVHVMRFQKPHSGDSPSWDSGPRYQRRSVASLLHKGSSLSHQDTLQYIHFPYNNLKWVESALKHYARLEENIRRRSTADPAQGEQNSVHGRHFPPTCQFLSADEPSGSAAQISVMMPYLHWETDRNREAFSRIIGAETARHKARMREMVEQDHEQRQALRAGLPPPIGPRIPHLTGGGARFRSGAALPPMIPTWSGILSKVLRISPSSDVRVEQETGRLRTTSPLGQFLLDAARLYSVMSTFRDRKMMETYLFNKAPLHPRRTLDQSNSNWATETTRERDRDQVVFRATDYKPEDRHRLRREWDAEPWWFWNGHADFEDSPLCTTCRNASRPTPRVTMVDHLWMYVVGQNTLLTFFPARYGTDEMNDSSGVGSAIRQILHAKTNPRSALDLALVVLEESSMSLLSRGATGDGKPDVLQIFREAIGSLARREVRERTRVWRINYMIQNLKKWSGDAGELTALLLDSTPEGRLQFEAKDIVEELDIMIHITKSQVTVIREFLTHAEELFSSDEAEAWAQFMKSHGRVLRRVQAGLEGLEMLQATARNTSQTIDDLVSLKQQQITILQTWQSAEQGEEAVKQGKALPIFTMFTIIFLPLSFMTSIFGMNAAEFEDGAWSVRDQFKIIFPVSIVVMFATLQLTYFDFARELLISLATYLFTFISIKTGAYTLWLNFSYNFNPHYIRSNRTARITKMRRDARADKRREQEKKRTAEQRRWAEKYAKDSIVGDVGAEV</sequence>
<protein>
    <submittedName>
        <fullName evidence="8">Uncharacterized protein</fullName>
    </submittedName>
</protein>
<keyword evidence="4 7" id="KW-0472">Membrane</keyword>
<comment type="subcellular location">
    <subcellularLocation>
        <location evidence="1">Membrane</location>
        <topology evidence="1">Multi-pass membrane protein</topology>
    </subcellularLocation>
</comment>